<evidence type="ECO:0000313" key="1">
    <source>
        <dbReference type="EMBL" id="KIM95995.1"/>
    </source>
</evidence>
<dbReference type="AlphaFoldDB" id="A0A0C3GIM5"/>
<sequence length="162" mass="18419">MDPEEEYDLAKLRRLLNKYVILQNRADSQQSSQQRSGLLEQMITFLNLERKGEHSADCRFSVTSAEAEWYHEEYGKYMEGIGRVSCKFCGQRSIFRLTSWEAPTPEISQVYRIPGLLYDETIPEGVGLVVSGQRIIGKMSYGTPACECHKLELVELGSCDIA</sequence>
<feature type="non-terminal residue" evidence="1">
    <location>
        <position position="162"/>
    </location>
</feature>
<keyword evidence="2" id="KW-1185">Reference proteome</keyword>
<protein>
    <submittedName>
        <fullName evidence="1">Uncharacterized protein</fullName>
    </submittedName>
</protein>
<reference evidence="2" key="2">
    <citation type="submission" date="2015-01" db="EMBL/GenBank/DDBJ databases">
        <title>Evolutionary Origins and Diversification of the Mycorrhizal Mutualists.</title>
        <authorList>
            <consortium name="DOE Joint Genome Institute"/>
            <consortium name="Mycorrhizal Genomics Consortium"/>
            <person name="Kohler A."/>
            <person name="Kuo A."/>
            <person name="Nagy L.G."/>
            <person name="Floudas D."/>
            <person name="Copeland A."/>
            <person name="Barry K.W."/>
            <person name="Cichocki N."/>
            <person name="Veneault-Fourrey C."/>
            <person name="LaButti K."/>
            <person name="Lindquist E.A."/>
            <person name="Lipzen A."/>
            <person name="Lundell T."/>
            <person name="Morin E."/>
            <person name="Murat C."/>
            <person name="Riley R."/>
            <person name="Ohm R."/>
            <person name="Sun H."/>
            <person name="Tunlid A."/>
            <person name="Henrissat B."/>
            <person name="Grigoriev I.V."/>
            <person name="Hibbett D.S."/>
            <person name="Martin F."/>
        </authorList>
    </citation>
    <scope>NUCLEOTIDE SEQUENCE [LARGE SCALE GENOMIC DNA]</scope>
    <source>
        <strain evidence="2">Zn</strain>
    </source>
</reference>
<evidence type="ECO:0000313" key="2">
    <source>
        <dbReference type="Proteomes" id="UP000054321"/>
    </source>
</evidence>
<dbReference type="EMBL" id="KN832885">
    <property type="protein sequence ID" value="KIM95995.1"/>
    <property type="molecule type" value="Genomic_DNA"/>
</dbReference>
<dbReference type="Proteomes" id="UP000054321">
    <property type="component" value="Unassembled WGS sequence"/>
</dbReference>
<name>A0A0C3GIM5_OIDMZ</name>
<reference evidence="1 2" key="1">
    <citation type="submission" date="2014-04" db="EMBL/GenBank/DDBJ databases">
        <authorList>
            <consortium name="DOE Joint Genome Institute"/>
            <person name="Kuo A."/>
            <person name="Martino E."/>
            <person name="Perotto S."/>
            <person name="Kohler A."/>
            <person name="Nagy L.G."/>
            <person name="Floudas D."/>
            <person name="Copeland A."/>
            <person name="Barry K.W."/>
            <person name="Cichocki N."/>
            <person name="Veneault-Fourrey C."/>
            <person name="LaButti K."/>
            <person name="Lindquist E.A."/>
            <person name="Lipzen A."/>
            <person name="Lundell T."/>
            <person name="Morin E."/>
            <person name="Murat C."/>
            <person name="Sun H."/>
            <person name="Tunlid A."/>
            <person name="Henrissat B."/>
            <person name="Grigoriev I.V."/>
            <person name="Hibbett D.S."/>
            <person name="Martin F."/>
            <person name="Nordberg H.P."/>
            <person name="Cantor M.N."/>
            <person name="Hua S.X."/>
        </authorList>
    </citation>
    <scope>NUCLEOTIDE SEQUENCE [LARGE SCALE GENOMIC DNA]</scope>
    <source>
        <strain evidence="1 2">Zn</strain>
    </source>
</reference>
<accession>A0A0C3GIM5</accession>
<dbReference type="HOGENOM" id="CLU_1639454_0_0_1"/>
<organism evidence="1 2">
    <name type="scientific">Oidiodendron maius (strain Zn)</name>
    <dbReference type="NCBI Taxonomy" id="913774"/>
    <lineage>
        <taxon>Eukaryota</taxon>
        <taxon>Fungi</taxon>
        <taxon>Dikarya</taxon>
        <taxon>Ascomycota</taxon>
        <taxon>Pezizomycotina</taxon>
        <taxon>Leotiomycetes</taxon>
        <taxon>Leotiomycetes incertae sedis</taxon>
        <taxon>Myxotrichaceae</taxon>
        <taxon>Oidiodendron</taxon>
    </lineage>
</organism>
<dbReference type="OrthoDB" id="5382128at2759"/>
<gene>
    <name evidence="1" type="ORF">OIDMADRAFT_20920</name>
</gene>
<proteinExistence type="predicted"/>
<dbReference type="InParanoid" id="A0A0C3GIM5"/>